<organism evidence="1 2">
    <name type="scientific">Cinara cedri</name>
    <dbReference type="NCBI Taxonomy" id="506608"/>
    <lineage>
        <taxon>Eukaryota</taxon>
        <taxon>Metazoa</taxon>
        <taxon>Ecdysozoa</taxon>
        <taxon>Arthropoda</taxon>
        <taxon>Hexapoda</taxon>
        <taxon>Insecta</taxon>
        <taxon>Pterygota</taxon>
        <taxon>Neoptera</taxon>
        <taxon>Paraneoptera</taxon>
        <taxon>Hemiptera</taxon>
        <taxon>Sternorrhyncha</taxon>
        <taxon>Aphidomorpha</taxon>
        <taxon>Aphidoidea</taxon>
        <taxon>Aphididae</taxon>
        <taxon>Lachninae</taxon>
        <taxon>Cinara</taxon>
    </lineage>
</organism>
<name>A0A5E4MVF1_9HEMI</name>
<reference evidence="1 2" key="1">
    <citation type="submission" date="2019-08" db="EMBL/GenBank/DDBJ databases">
        <authorList>
            <person name="Alioto T."/>
            <person name="Alioto T."/>
            <person name="Gomez Garrido J."/>
        </authorList>
    </citation>
    <scope>NUCLEOTIDE SEQUENCE [LARGE SCALE GENOMIC DNA]</scope>
</reference>
<gene>
    <name evidence="1" type="ORF">CINCED_3A013493</name>
</gene>
<evidence type="ECO:0000313" key="2">
    <source>
        <dbReference type="Proteomes" id="UP000325440"/>
    </source>
</evidence>
<dbReference type="AlphaFoldDB" id="A0A5E4MVF1"/>
<evidence type="ECO:0000313" key="1">
    <source>
        <dbReference type="EMBL" id="VVC35391.1"/>
    </source>
</evidence>
<keyword evidence="2" id="KW-1185">Reference proteome</keyword>
<accession>A0A5E4MVF1</accession>
<dbReference type="EMBL" id="CABPRJ010001426">
    <property type="protein sequence ID" value="VVC35391.1"/>
    <property type="molecule type" value="Genomic_DNA"/>
</dbReference>
<protein>
    <submittedName>
        <fullName evidence="1">Uncharacterized protein</fullName>
    </submittedName>
</protein>
<dbReference type="Proteomes" id="UP000325440">
    <property type="component" value="Unassembled WGS sequence"/>
</dbReference>
<sequence>MFAQDNVTRYTAVKLLLLINKVNEINNIWCNYVFSLSVSKTRFSQRLASLHLRFCILYQESFDFCKQLVSQ</sequence>
<proteinExistence type="predicted"/>